<accession>A0A7S4FQM4</accession>
<evidence type="ECO:0000313" key="2">
    <source>
        <dbReference type="EMBL" id="CAE0809375.1"/>
    </source>
</evidence>
<reference evidence="2" key="1">
    <citation type="submission" date="2021-01" db="EMBL/GenBank/DDBJ databases">
        <authorList>
            <person name="Corre E."/>
            <person name="Pelletier E."/>
            <person name="Niang G."/>
            <person name="Scheremetjew M."/>
            <person name="Finn R."/>
            <person name="Kale V."/>
            <person name="Holt S."/>
            <person name="Cochrane G."/>
            <person name="Meng A."/>
            <person name="Brown T."/>
            <person name="Cohen L."/>
        </authorList>
    </citation>
    <scope>NUCLEOTIDE SEQUENCE</scope>
    <source>
        <strain evidence="2">CCMP1594</strain>
    </source>
</reference>
<name>A0A7S4FQM4_9EUGL</name>
<sequence>MECSLLQNGLISRRSYTFLTTKSSVRTDRTPRGPVSQPRQRAPNPKRPHVHCALDRARPGKSKRGMAHLQKEGLAHETDEQTGHSSTTPSCKRQQSNGVAVKGRACGGQGGHTSNSTCSEGFEWWRQHLRDMRCISIAH</sequence>
<evidence type="ECO:0000256" key="1">
    <source>
        <dbReference type="SAM" id="MobiDB-lite"/>
    </source>
</evidence>
<feature type="region of interest" description="Disordered" evidence="1">
    <location>
        <begin position="21"/>
        <end position="117"/>
    </location>
</feature>
<gene>
    <name evidence="2" type="ORF">EGYM00163_LOCUS20507</name>
</gene>
<proteinExistence type="predicted"/>
<dbReference type="EMBL" id="HBJA01057937">
    <property type="protein sequence ID" value="CAE0809375.1"/>
    <property type="molecule type" value="Transcribed_RNA"/>
</dbReference>
<dbReference type="AlphaFoldDB" id="A0A7S4FQM4"/>
<organism evidence="2">
    <name type="scientific">Eutreptiella gymnastica</name>
    <dbReference type="NCBI Taxonomy" id="73025"/>
    <lineage>
        <taxon>Eukaryota</taxon>
        <taxon>Discoba</taxon>
        <taxon>Euglenozoa</taxon>
        <taxon>Euglenida</taxon>
        <taxon>Spirocuta</taxon>
        <taxon>Euglenophyceae</taxon>
        <taxon>Eutreptiales</taxon>
        <taxon>Eutreptiaceae</taxon>
        <taxon>Eutreptiella</taxon>
    </lineage>
</organism>
<feature type="compositionally biased region" description="Polar residues" evidence="1">
    <location>
        <begin position="83"/>
        <end position="98"/>
    </location>
</feature>
<protein>
    <submittedName>
        <fullName evidence="2">Uncharacterized protein</fullName>
    </submittedName>
</protein>
<feature type="compositionally biased region" description="Basic and acidic residues" evidence="1">
    <location>
        <begin position="69"/>
        <end position="82"/>
    </location>
</feature>